<sequence length="87" mass="9540">MVPNFLATATSTGEVTVIGMKEHVLTGRASSLAQFMTPQELLEKQWIRGLPPQCCGVLDSVLWLAPDTIFPHLKCIGVSNRALYLDL</sequence>
<dbReference type="Proteomes" id="UP000434957">
    <property type="component" value="Unassembled WGS sequence"/>
</dbReference>
<dbReference type="AlphaFoldDB" id="A0A6A4FIQ5"/>
<name>A0A6A4FIQ5_9STRA</name>
<gene>
    <name evidence="1" type="ORF">PR003_g13000</name>
</gene>
<proteinExistence type="predicted"/>
<protein>
    <submittedName>
        <fullName evidence="1">Uncharacterized protein</fullName>
    </submittedName>
</protein>
<organism evidence="1 2">
    <name type="scientific">Phytophthora rubi</name>
    <dbReference type="NCBI Taxonomy" id="129364"/>
    <lineage>
        <taxon>Eukaryota</taxon>
        <taxon>Sar</taxon>
        <taxon>Stramenopiles</taxon>
        <taxon>Oomycota</taxon>
        <taxon>Peronosporomycetes</taxon>
        <taxon>Peronosporales</taxon>
        <taxon>Peronosporaceae</taxon>
        <taxon>Phytophthora</taxon>
    </lineage>
</organism>
<evidence type="ECO:0000313" key="1">
    <source>
        <dbReference type="EMBL" id="KAE9335470.1"/>
    </source>
</evidence>
<keyword evidence="2" id="KW-1185">Reference proteome</keyword>
<evidence type="ECO:0000313" key="2">
    <source>
        <dbReference type="Proteomes" id="UP000434957"/>
    </source>
</evidence>
<accession>A0A6A4FIQ5</accession>
<dbReference type="EMBL" id="QXFT01000804">
    <property type="protein sequence ID" value="KAE9335470.1"/>
    <property type="molecule type" value="Genomic_DNA"/>
</dbReference>
<comment type="caution">
    <text evidence="1">The sequence shown here is derived from an EMBL/GenBank/DDBJ whole genome shotgun (WGS) entry which is preliminary data.</text>
</comment>
<reference evidence="1 2" key="1">
    <citation type="submission" date="2018-08" db="EMBL/GenBank/DDBJ databases">
        <title>Genomic investigation of the strawberry pathogen Phytophthora fragariae indicates pathogenicity is determined by transcriptional variation in three key races.</title>
        <authorList>
            <person name="Adams T.M."/>
            <person name="Armitage A.D."/>
            <person name="Sobczyk M.K."/>
            <person name="Bates H.J."/>
            <person name="Dunwell J.M."/>
            <person name="Nellist C.F."/>
            <person name="Harrison R.J."/>
        </authorList>
    </citation>
    <scope>NUCLEOTIDE SEQUENCE [LARGE SCALE GENOMIC DNA]</scope>
    <source>
        <strain evidence="1 2">SCRP333</strain>
    </source>
</reference>